<accession>A0A498L3C4</accession>
<dbReference type="InterPro" id="IPR004843">
    <property type="entry name" value="Calcineurin-like_PHP"/>
</dbReference>
<evidence type="ECO:0000259" key="2">
    <source>
        <dbReference type="Pfam" id="PF00149"/>
    </source>
</evidence>
<dbReference type="Proteomes" id="UP000289691">
    <property type="component" value="Unassembled WGS sequence"/>
</dbReference>
<dbReference type="InterPro" id="IPR036907">
    <property type="entry name" value="5'-Nucleotdase_C_sf"/>
</dbReference>
<dbReference type="Pfam" id="PF02872">
    <property type="entry name" value="5_nucleotid_C"/>
    <property type="match status" value="1"/>
</dbReference>
<evidence type="ECO:0000259" key="3">
    <source>
        <dbReference type="Pfam" id="PF02872"/>
    </source>
</evidence>
<dbReference type="Gene3D" id="3.90.780.10">
    <property type="entry name" value="5'-Nucleotidase, C-terminal domain"/>
    <property type="match status" value="1"/>
</dbReference>
<dbReference type="InterPro" id="IPR008334">
    <property type="entry name" value="5'-Nucleotdase_C"/>
</dbReference>
<feature type="domain" description="5'-Nucleotidase C-terminal" evidence="3">
    <location>
        <begin position="273"/>
        <end position="425"/>
    </location>
</feature>
<dbReference type="PANTHER" id="PTHR11575:SF24">
    <property type="entry name" value="5'-NUCLEOTIDASE"/>
    <property type="match status" value="1"/>
</dbReference>
<comment type="caution">
    <text evidence="4">The sequence shown here is derived from an EMBL/GenBank/DDBJ whole genome shotgun (WGS) entry which is preliminary data.</text>
</comment>
<keyword evidence="1" id="KW-0732">Signal</keyword>
<dbReference type="PANTHER" id="PTHR11575">
    <property type="entry name" value="5'-NUCLEOTIDASE-RELATED"/>
    <property type="match status" value="1"/>
</dbReference>
<dbReference type="RefSeq" id="WP_129066991.1">
    <property type="nucleotide sequence ID" value="NZ_RDFA01000001.1"/>
</dbReference>
<proteinExistence type="predicted"/>
<dbReference type="Pfam" id="PF00149">
    <property type="entry name" value="Metallophos"/>
    <property type="match status" value="1"/>
</dbReference>
<organism evidence="4 5">
    <name type="scientific">Halorientalis pallida</name>
    <dbReference type="NCBI Taxonomy" id="2479928"/>
    <lineage>
        <taxon>Archaea</taxon>
        <taxon>Methanobacteriati</taxon>
        <taxon>Methanobacteriota</taxon>
        <taxon>Stenosarchaea group</taxon>
        <taxon>Halobacteria</taxon>
        <taxon>Halobacteriales</taxon>
        <taxon>Haloarculaceae</taxon>
        <taxon>Halorientalis</taxon>
    </lineage>
</organism>
<dbReference type="CDD" id="cd00845">
    <property type="entry name" value="MPP_UshA_N_like"/>
    <property type="match status" value="1"/>
</dbReference>
<dbReference type="Gene3D" id="3.60.21.10">
    <property type="match status" value="1"/>
</dbReference>
<dbReference type="AlphaFoldDB" id="A0A498L3C4"/>
<protein>
    <submittedName>
        <fullName evidence="4">Bifunctional metallophosphatase/5'-nucleotidase</fullName>
    </submittedName>
</protein>
<sequence length="462" mass="49419">MPPRLLHYSDVENAYDEPDRIGRLAGLVRSLRDDDALVLGTGDDTAPGVLSMVYEGRQALDFFGAVAPDADTFGNHDFDYGPDAITDIVRESPQTWVSANVEWGSSAADHDAGDRFAAEAGVVPSTVAEIDGTTVGLTAVTEPKTGSMCPGATGLEFTDPVAAVRRESARLRDRGADAVVVLSHLGSGDDDLARETDVDVILGGHVHSRRLDCVADTLLTRPGANARGLLEIDLANAPATDAVTVHEVADGPLDESVADAMETRRAEAGLDEVVGHVDEPITRDRAVKHTGECRIGNFIADAYRWAADADVGLQNSGGIREGPPLAGDVTVADLVSVVPFDEPVTVAELSGRELRQLCREADGEHVQAVADRWHAHVSRGLTVRRNGSGIEAVHLNGTPLSADETYTVATTDYLFHTDHEFPVLSDHHRVDRLSTQYEVLAAYARERGIDPTVEGRIRHVDG</sequence>
<dbReference type="SUPFAM" id="SSF55816">
    <property type="entry name" value="5'-nucleotidase (syn. UDP-sugar hydrolase), C-terminal domain"/>
    <property type="match status" value="1"/>
</dbReference>
<dbReference type="SUPFAM" id="SSF56300">
    <property type="entry name" value="Metallo-dependent phosphatases"/>
    <property type="match status" value="1"/>
</dbReference>
<evidence type="ECO:0000313" key="5">
    <source>
        <dbReference type="Proteomes" id="UP000289691"/>
    </source>
</evidence>
<dbReference type="GO" id="GO:0009166">
    <property type="term" value="P:nucleotide catabolic process"/>
    <property type="evidence" value="ECO:0007669"/>
    <property type="project" value="InterPro"/>
</dbReference>
<name>A0A498L3C4_9EURY</name>
<dbReference type="InterPro" id="IPR029052">
    <property type="entry name" value="Metallo-depent_PP-like"/>
</dbReference>
<reference evidence="4 5" key="1">
    <citation type="submission" date="2019-01" db="EMBL/GenBank/DDBJ databases">
        <title>Halorientalis sp. F13-25 a new haloarchaeum isolated from hypersaline water.</title>
        <authorList>
            <person name="Ana D.-V."/>
            <person name="Cristina S.-P."/>
            <person name="Antonio V."/>
        </authorList>
    </citation>
    <scope>NUCLEOTIDE SEQUENCE [LARGE SCALE GENOMIC DNA]</scope>
    <source>
        <strain evidence="4 5">F13-25</strain>
    </source>
</reference>
<evidence type="ECO:0000256" key="1">
    <source>
        <dbReference type="ARBA" id="ARBA00022729"/>
    </source>
</evidence>
<evidence type="ECO:0000313" key="4">
    <source>
        <dbReference type="EMBL" id="RXK51124.1"/>
    </source>
</evidence>
<dbReference type="GO" id="GO:0016787">
    <property type="term" value="F:hydrolase activity"/>
    <property type="evidence" value="ECO:0007669"/>
    <property type="project" value="InterPro"/>
</dbReference>
<dbReference type="OrthoDB" id="21342at2157"/>
<dbReference type="InterPro" id="IPR006179">
    <property type="entry name" value="5_nucleotidase/apyrase"/>
</dbReference>
<keyword evidence="5" id="KW-1185">Reference proteome</keyword>
<dbReference type="PRINTS" id="PR01607">
    <property type="entry name" value="APYRASEFAMLY"/>
</dbReference>
<gene>
    <name evidence="4" type="ORF">EAF64_00290</name>
</gene>
<feature type="domain" description="Calcineurin-like phosphoesterase" evidence="2">
    <location>
        <begin position="4"/>
        <end position="208"/>
    </location>
</feature>
<dbReference type="EMBL" id="RDFA01000001">
    <property type="protein sequence ID" value="RXK51124.1"/>
    <property type="molecule type" value="Genomic_DNA"/>
</dbReference>